<dbReference type="GO" id="GO:0046872">
    <property type="term" value="F:metal ion binding"/>
    <property type="evidence" value="ECO:0007669"/>
    <property type="project" value="UniProtKB-KW"/>
</dbReference>
<evidence type="ECO:0000256" key="4">
    <source>
        <dbReference type="PROSITE-ProRule" id="PRU00433"/>
    </source>
</evidence>
<dbReference type="AlphaFoldDB" id="A0A518H6U4"/>
<dbReference type="KEGG" id="tpla:ElP_44650"/>
<dbReference type="InterPro" id="IPR011042">
    <property type="entry name" value="6-blade_b-propeller_TolB-like"/>
</dbReference>
<dbReference type="SUPFAM" id="SSF50952">
    <property type="entry name" value="Soluble quinoprotein glucose dehydrogenase"/>
    <property type="match status" value="1"/>
</dbReference>
<dbReference type="Pfam" id="PF00034">
    <property type="entry name" value="Cytochrom_C"/>
    <property type="match status" value="1"/>
</dbReference>
<dbReference type="GO" id="GO:0020037">
    <property type="term" value="F:heme binding"/>
    <property type="evidence" value="ECO:0007669"/>
    <property type="project" value="InterPro"/>
</dbReference>
<gene>
    <name evidence="6" type="primary">yliI_3</name>
    <name evidence="6" type="ORF">ElP_44650</name>
</gene>
<evidence type="ECO:0000313" key="7">
    <source>
        <dbReference type="Proteomes" id="UP000317835"/>
    </source>
</evidence>
<evidence type="ECO:0000256" key="1">
    <source>
        <dbReference type="ARBA" id="ARBA00022617"/>
    </source>
</evidence>
<name>A0A518H6U4_9BACT</name>
<feature type="domain" description="Cytochrome c" evidence="5">
    <location>
        <begin position="840"/>
        <end position="978"/>
    </location>
</feature>
<dbReference type="InterPro" id="IPR012938">
    <property type="entry name" value="Glc/Sorbosone_DH"/>
</dbReference>
<dbReference type="PANTHER" id="PTHR19328">
    <property type="entry name" value="HEDGEHOG-INTERACTING PROTEIN"/>
    <property type="match status" value="1"/>
</dbReference>
<dbReference type="Gene3D" id="1.10.760.10">
    <property type="entry name" value="Cytochrome c-like domain"/>
    <property type="match status" value="1"/>
</dbReference>
<dbReference type="InterPro" id="IPR013427">
    <property type="entry name" value="Haem-bd_dom_put"/>
</dbReference>
<dbReference type="Gene3D" id="2.120.10.30">
    <property type="entry name" value="TolB, C-terminal domain"/>
    <property type="match status" value="1"/>
</dbReference>
<dbReference type="GO" id="GO:0016491">
    <property type="term" value="F:oxidoreductase activity"/>
    <property type="evidence" value="ECO:0007669"/>
    <property type="project" value="UniProtKB-KW"/>
</dbReference>
<dbReference type="InterPro" id="IPR011041">
    <property type="entry name" value="Quinoprot_gluc/sorb_DH_b-prop"/>
</dbReference>
<dbReference type="Pfam" id="PF07995">
    <property type="entry name" value="GSDH"/>
    <property type="match status" value="1"/>
</dbReference>
<evidence type="ECO:0000259" key="5">
    <source>
        <dbReference type="PROSITE" id="PS51007"/>
    </source>
</evidence>
<keyword evidence="3 4" id="KW-0408">Iron</keyword>
<dbReference type="InterPro" id="IPR036909">
    <property type="entry name" value="Cyt_c-like_dom_sf"/>
</dbReference>
<dbReference type="SUPFAM" id="SSF46626">
    <property type="entry name" value="Cytochrome c"/>
    <property type="match status" value="2"/>
</dbReference>
<dbReference type="Proteomes" id="UP000317835">
    <property type="component" value="Chromosome"/>
</dbReference>
<reference evidence="6 7" key="1">
    <citation type="submission" date="2019-02" db="EMBL/GenBank/DDBJ databases">
        <title>Deep-cultivation of Planctomycetes and their phenomic and genomic characterization uncovers novel biology.</title>
        <authorList>
            <person name="Wiegand S."/>
            <person name="Jogler M."/>
            <person name="Boedeker C."/>
            <person name="Pinto D."/>
            <person name="Vollmers J."/>
            <person name="Rivas-Marin E."/>
            <person name="Kohn T."/>
            <person name="Peeters S.H."/>
            <person name="Heuer A."/>
            <person name="Rast P."/>
            <person name="Oberbeckmann S."/>
            <person name="Bunk B."/>
            <person name="Jeske O."/>
            <person name="Meyerdierks A."/>
            <person name="Storesund J.E."/>
            <person name="Kallscheuer N."/>
            <person name="Luecker S."/>
            <person name="Lage O.M."/>
            <person name="Pohl T."/>
            <person name="Merkel B.J."/>
            <person name="Hornburger P."/>
            <person name="Mueller R.-W."/>
            <person name="Bruemmer F."/>
            <person name="Labrenz M."/>
            <person name="Spormann A.M."/>
            <person name="Op den Camp H."/>
            <person name="Overmann J."/>
            <person name="Amann R."/>
            <person name="Jetten M.S.M."/>
            <person name="Mascher T."/>
            <person name="Medema M.H."/>
            <person name="Devos D.P."/>
            <person name="Kaster A.-K."/>
            <person name="Ovreas L."/>
            <person name="Rohde M."/>
            <person name="Galperin M.Y."/>
            <person name="Jogler C."/>
        </authorList>
    </citation>
    <scope>NUCLEOTIDE SEQUENCE [LARGE SCALE GENOMIC DNA]</scope>
    <source>
        <strain evidence="6 7">ElP</strain>
    </source>
</reference>
<dbReference type="NCBIfam" id="TIGR02603">
    <property type="entry name" value="CxxCH_TIGR02603"/>
    <property type="match status" value="1"/>
</dbReference>
<evidence type="ECO:0000256" key="3">
    <source>
        <dbReference type="ARBA" id="ARBA00023004"/>
    </source>
</evidence>
<dbReference type="GO" id="GO:0009055">
    <property type="term" value="F:electron transfer activity"/>
    <property type="evidence" value="ECO:0007669"/>
    <property type="project" value="InterPro"/>
</dbReference>
<sequence length="978" mass="107018">MRHRDRFLEIWLLPGLALAVGFVPRGDEESPPDRPFGVERRVPWTTSRLVGSPEPPPPFRLDRVFPHIAFQGPVCIAQEPGANRLWVAENRGKVFSLSIDDPDVREPDLVLDLSAERTIYAFSYHPAYEENGEIFIFSPTPMDGSAESAMSRVSRFRVDPDGSGTVLRDSEQVIIEWPAGGHNGGEAIFGPDGYLYIGTGDGSGGSDVDDTGQGVDDLLSVIMRIDVDRPDPGRNYAIPHDNPFVEHPGARPEIWAFGFRNPWRMSFDPETGRLWVGDVGQDLWEMIWEVRKGGNYGWSVQEGSHPFHPHKRAGPGPILPPVVEHHHAECRSITGGYVYHGDRFPELRGAYIYGDYQYGKIWGLRDEGRHVTWHDELADTAVFIASFAVTRDGEILAVDNTTGFIHALRRSSPGTASATFPRTLGETGLFASVPDQEPAPGVIPYSVNAPQWADGALADRLLALPDDAQISDADSWGYPDGMVAVQTLSLDLEAGEPSSRTPIETRILLKQDDHWMGYSYLWDDARSEATLVGRDGAERLLSVADPAAPGGIRQQTWRVPAREECMFCHSRAAGFVLGLKTSQLNRQHDYGGVADNQLRALDHIGIFKAPLASDPGSLPRFVDPYDEHADLDDRARTYLHVNCSICHVADGGGNSFIELDRGRSLEDTRLVGGSPVQGTFGISDARIVAPGEPGRSVLYYRIASLGGARMPRIGSRMVDEEALDLIYRWIAQLPGADDQAEHAGLAALVEPLLDASGSAEPSRAEAIRRLISSTSGAIALTRAIDLGTVPEAVRLEILEATRSHPAPEVRDLFERFVPEADRVRRLGERIDPGEILALQGDADRGRAIFAAESAVNCKSCHRLGGIGVEIGPDLGRIGEKYPRAELLRQIIEPSLVIEPNYALYLVATKSGGIHSGLLIADDGAGVVLRDAQGQEIRIDSSEVEEIRTQPDSLMPELLLRGLTAQEAADLLEYLSSLR</sequence>
<dbReference type="PROSITE" id="PS51007">
    <property type="entry name" value="CYTC"/>
    <property type="match status" value="1"/>
</dbReference>
<dbReference type="PANTHER" id="PTHR19328:SF75">
    <property type="entry name" value="ALDOSE SUGAR DEHYDROGENASE YLII"/>
    <property type="match status" value="1"/>
</dbReference>
<accession>A0A518H6U4</accession>
<keyword evidence="6" id="KW-0560">Oxidoreductase</keyword>
<organism evidence="6 7">
    <name type="scientific">Tautonia plasticadhaerens</name>
    <dbReference type="NCBI Taxonomy" id="2527974"/>
    <lineage>
        <taxon>Bacteria</taxon>
        <taxon>Pseudomonadati</taxon>
        <taxon>Planctomycetota</taxon>
        <taxon>Planctomycetia</taxon>
        <taxon>Isosphaerales</taxon>
        <taxon>Isosphaeraceae</taxon>
        <taxon>Tautonia</taxon>
    </lineage>
</organism>
<keyword evidence="7" id="KW-1185">Reference proteome</keyword>
<dbReference type="RefSeq" id="WP_197446274.1">
    <property type="nucleotide sequence ID" value="NZ_CP036426.1"/>
</dbReference>
<dbReference type="EMBL" id="CP036426">
    <property type="protein sequence ID" value="QDV36538.1"/>
    <property type="molecule type" value="Genomic_DNA"/>
</dbReference>
<protein>
    <submittedName>
        <fullName evidence="6">Soluble aldose sugar dehydrogenase YliI</fullName>
        <ecNumber evidence="6">1.1.5.-</ecNumber>
    </submittedName>
</protein>
<dbReference type="InterPro" id="IPR009056">
    <property type="entry name" value="Cyt_c-like_dom"/>
</dbReference>
<keyword evidence="2 4" id="KW-0479">Metal-binding</keyword>
<keyword evidence="1 4" id="KW-0349">Heme</keyword>
<proteinExistence type="predicted"/>
<evidence type="ECO:0000313" key="6">
    <source>
        <dbReference type="EMBL" id="QDV36538.1"/>
    </source>
</evidence>
<dbReference type="EC" id="1.1.5.-" evidence="6"/>
<evidence type="ECO:0000256" key="2">
    <source>
        <dbReference type="ARBA" id="ARBA00022723"/>
    </source>
</evidence>